<organism evidence="2 3">
    <name type="scientific">Hungatella hathewayi WAL-18680</name>
    <dbReference type="NCBI Taxonomy" id="742737"/>
    <lineage>
        <taxon>Bacteria</taxon>
        <taxon>Bacillati</taxon>
        <taxon>Bacillota</taxon>
        <taxon>Clostridia</taxon>
        <taxon>Lachnospirales</taxon>
        <taxon>Lachnospiraceae</taxon>
        <taxon>Hungatella</taxon>
    </lineage>
</organism>
<dbReference type="RefSeq" id="WP_006781227.1">
    <property type="nucleotide sequence ID" value="NZ_CP040506.1"/>
</dbReference>
<feature type="transmembrane region" description="Helical" evidence="1">
    <location>
        <begin position="43"/>
        <end position="59"/>
    </location>
</feature>
<reference evidence="2 3" key="1">
    <citation type="submission" date="2011-08" db="EMBL/GenBank/DDBJ databases">
        <title>The Genome Sequence of Clostridium hathewayi WAL-18680.</title>
        <authorList>
            <consortium name="The Broad Institute Genome Sequencing Platform"/>
            <person name="Earl A."/>
            <person name="Ward D."/>
            <person name="Feldgarden M."/>
            <person name="Gevers D."/>
            <person name="Finegold S.M."/>
            <person name="Summanen P.H."/>
            <person name="Molitoris D.R."/>
            <person name="Song M."/>
            <person name="Daigneault M."/>
            <person name="Allen-Vercoe E."/>
            <person name="Young S.K."/>
            <person name="Zeng Q."/>
            <person name="Gargeya S."/>
            <person name="Fitzgerald M."/>
            <person name="Haas B."/>
            <person name="Abouelleil A."/>
            <person name="Alvarado L."/>
            <person name="Arachchi H.M."/>
            <person name="Berlin A."/>
            <person name="Brown A."/>
            <person name="Chapman S.B."/>
            <person name="Chen Z."/>
            <person name="Dunbar C."/>
            <person name="Freedman E."/>
            <person name="Gearin G."/>
            <person name="Gellesch M."/>
            <person name="Goldberg J."/>
            <person name="Griggs A."/>
            <person name="Gujja S."/>
            <person name="Heiman D."/>
            <person name="Howarth C."/>
            <person name="Larson L."/>
            <person name="Lui A."/>
            <person name="MacDonald P.J.P."/>
            <person name="Montmayeur A."/>
            <person name="Murphy C."/>
            <person name="Neiman D."/>
            <person name="Pearson M."/>
            <person name="Priest M."/>
            <person name="Roberts A."/>
            <person name="Saif S."/>
            <person name="Shea T."/>
            <person name="Shenoy N."/>
            <person name="Sisk P."/>
            <person name="Stolte C."/>
            <person name="Sykes S."/>
            <person name="Wortman J."/>
            <person name="Nusbaum C."/>
            <person name="Birren B."/>
        </authorList>
    </citation>
    <scope>NUCLEOTIDE SEQUENCE [LARGE SCALE GENOMIC DNA]</scope>
    <source>
        <strain evidence="2 3">WAL-18680</strain>
    </source>
</reference>
<feature type="transmembrane region" description="Helical" evidence="1">
    <location>
        <begin position="111"/>
        <end position="140"/>
    </location>
</feature>
<sequence>MLHLFTLEFRRNPIKKYLLIILTTAAFLLGLTYLFAYIPHKNSAIPLGMAIVHAIAPVFSNYKTIAALTSILSMVCFAVFSAAVFNQFIIHDFTGKRFYLLLSYPIKNSTIFLVKAVTAVILSISAMLLCNLLVFTFFYYTETIFPMVKGDAISASLFYDTGKLSLLFSVIAAAIGLISMQIGFVKKSSHITLIVSFAFSVLLSNLLDVSLLADLNAAVAGFTAFAIVLSLAGAIFTLILIPKINQMEGE</sequence>
<dbReference type="HOGENOM" id="CLU_102870_0_0_9"/>
<evidence type="ECO:0008006" key="4">
    <source>
        <dbReference type="Google" id="ProtNLM"/>
    </source>
</evidence>
<evidence type="ECO:0000256" key="1">
    <source>
        <dbReference type="SAM" id="Phobius"/>
    </source>
</evidence>
<evidence type="ECO:0000313" key="3">
    <source>
        <dbReference type="Proteomes" id="UP000005384"/>
    </source>
</evidence>
<feature type="transmembrane region" description="Helical" evidence="1">
    <location>
        <begin position="219"/>
        <end position="241"/>
    </location>
</feature>
<dbReference type="PATRIC" id="fig|742737.3.peg.3225"/>
<keyword evidence="1" id="KW-1133">Transmembrane helix</keyword>
<keyword evidence="1" id="KW-0472">Membrane</keyword>
<dbReference type="OrthoDB" id="9784784at2"/>
<keyword evidence="3" id="KW-1185">Reference proteome</keyword>
<feature type="transmembrane region" description="Helical" evidence="1">
    <location>
        <begin position="164"/>
        <end position="184"/>
    </location>
</feature>
<name>G5IIC0_9FIRM</name>
<evidence type="ECO:0000313" key="2">
    <source>
        <dbReference type="EMBL" id="EHI58767.1"/>
    </source>
</evidence>
<dbReference type="EMBL" id="ADLN01000089">
    <property type="protein sequence ID" value="EHI58767.1"/>
    <property type="molecule type" value="Genomic_DNA"/>
</dbReference>
<protein>
    <recommendedName>
        <fullName evidence="4">ABC-2 type transporter domain-containing protein</fullName>
    </recommendedName>
</protein>
<dbReference type="Proteomes" id="UP000005384">
    <property type="component" value="Unassembled WGS sequence"/>
</dbReference>
<comment type="caution">
    <text evidence="2">The sequence shown here is derived from an EMBL/GenBank/DDBJ whole genome shotgun (WGS) entry which is preliminary data.</text>
</comment>
<feature type="transmembrane region" description="Helical" evidence="1">
    <location>
        <begin position="191"/>
        <end position="213"/>
    </location>
</feature>
<dbReference type="AlphaFoldDB" id="G5IIC0"/>
<feature type="transmembrane region" description="Helical" evidence="1">
    <location>
        <begin position="65"/>
        <end position="90"/>
    </location>
</feature>
<accession>G5IIC0</accession>
<feature type="transmembrane region" description="Helical" evidence="1">
    <location>
        <begin position="17"/>
        <end position="36"/>
    </location>
</feature>
<gene>
    <name evidence="2" type="ORF">HMPREF9473_03248</name>
</gene>
<proteinExistence type="predicted"/>
<keyword evidence="1" id="KW-0812">Transmembrane</keyword>